<evidence type="ECO:0000256" key="9">
    <source>
        <dbReference type="ARBA" id="ARBA00023180"/>
    </source>
</evidence>
<evidence type="ECO:0000256" key="1">
    <source>
        <dbReference type="ARBA" id="ARBA00004115"/>
    </source>
</evidence>
<reference evidence="13 14" key="1">
    <citation type="submission" date="2022-07" db="EMBL/GenBank/DDBJ databases">
        <title>Genome-wide signatures of adaptation to extreme environments.</title>
        <authorList>
            <person name="Cho C.H."/>
            <person name="Yoon H.S."/>
        </authorList>
    </citation>
    <scope>NUCLEOTIDE SEQUENCE [LARGE SCALE GENOMIC DNA]</scope>
    <source>
        <strain evidence="13 14">108.79 E11</strain>
    </source>
</reference>
<organism evidence="13 14">
    <name type="scientific">Galdieria yellowstonensis</name>
    <dbReference type="NCBI Taxonomy" id="3028027"/>
    <lineage>
        <taxon>Eukaryota</taxon>
        <taxon>Rhodophyta</taxon>
        <taxon>Bangiophyceae</taxon>
        <taxon>Galdieriales</taxon>
        <taxon>Galdieriaceae</taxon>
        <taxon>Galdieria</taxon>
    </lineage>
</organism>
<keyword evidence="4 10" id="KW-0812">Transmembrane</keyword>
<feature type="domain" description="ER membrane protein complex subunit 1 C-terminal" evidence="12">
    <location>
        <begin position="714"/>
        <end position="945"/>
    </location>
</feature>
<accession>A0AAV9IH78</accession>
<evidence type="ECO:0000313" key="14">
    <source>
        <dbReference type="Proteomes" id="UP001300502"/>
    </source>
</evidence>
<keyword evidence="14" id="KW-1185">Reference proteome</keyword>
<evidence type="ECO:0000313" key="13">
    <source>
        <dbReference type="EMBL" id="KAK4526713.1"/>
    </source>
</evidence>
<feature type="signal peptide" evidence="11">
    <location>
        <begin position="1"/>
        <end position="28"/>
    </location>
</feature>
<dbReference type="PANTHER" id="PTHR21573:SF0">
    <property type="entry name" value="ER MEMBRANE PROTEIN COMPLEX SUBUNIT 1"/>
    <property type="match status" value="1"/>
</dbReference>
<evidence type="ECO:0000256" key="8">
    <source>
        <dbReference type="ARBA" id="ARBA00023136"/>
    </source>
</evidence>
<dbReference type="InterPro" id="IPR026895">
    <property type="entry name" value="EMC1"/>
</dbReference>
<evidence type="ECO:0000256" key="7">
    <source>
        <dbReference type="ARBA" id="ARBA00022989"/>
    </source>
</evidence>
<evidence type="ECO:0000256" key="2">
    <source>
        <dbReference type="ARBA" id="ARBA00007904"/>
    </source>
</evidence>
<keyword evidence="6" id="KW-0256">Endoplasmic reticulum</keyword>
<feature type="chain" id="PRO_5043978896" description="ER membrane protein complex subunit 1" evidence="11">
    <location>
        <begin position="29"/>
        <end position="949"/>
    </location>
</feature>
<comment type="caution">
    <text evidence="13">The sequence shown here is derived from an EMBL/GenBank/DDBJ whole genome shotgun (WGS) entry which is preliminary data.</text>
</comment>
<evidence type="ECO:0000256" key="10">
    <source>
        <dbReference type="SAM" id="Phobius"/>
    </source>
</evidence>
<comment type="subcellular location">
    <subcellularLocation>
        <location evidence="1">Endoplasmic reticulum membrane</location>
        <topology evidence="1">Single-pass type I membrane protein</topology>
    </subcellularLocation>
</comment>
<sequence>MNGTRRSLLAIWIAFLCCLSCWCWISQAQSWVSINIGEPKDILSLDSNTLLIVSTQGVISKVSQSSGELFWRYVHSEAKQVLVEQLIPLDSVILAFIRIDNVQYAEVFDAELGTLQWNCIVCSNNTVMESRQYPIQIWQILEDTLAILGCQDRIHLYNVRSKQYNYLLLHEFQQPHQQAFELRLRYSPESIVPDLCAIFYSRNDSFLSFSCVPYDDLLSRSKLSISKTACESELYFISTSQCICRRQDQWIVTEEENPESIQNVISWDRDLEILATSLPSQLTFVRWKRNNSIAALRIATPENIYFEELLHSSHVIHCNWWQGKGCFTTEHISNHQSKIQYFEPLTWTTVSWIIDSKYFHADIETFLLPWNKILCYYHSKLEELVCVKLRNSEPKVLWKKDLSMTHPVSHKLFSIDSTNCTSNLETSLVSLYEKSIQFLSRMFLPLPFYQMLKSTIYTDPMSSLCSSLGILVTVSRCGTIHAHELDSLGKPNLLWKTCPFEEPICLDRNDSFKIFGLGNDSIVALWHHRIVLSPDNISSNGYEDCIYYLQVLDKKSLGHHCYSSDVALQVVSYDNAHLVLFYKNGSIEWDSYLPAKATWKENFHLVALDSNQVTGYELDRQLYRAKYLYRLVLNENERICLVRTAHSKDTKENTVHFSNGTLMHKYLSPQRLLVMTENFLDTQISVYVLDGATGNILFYSHHDNASWPVAGVWTENWFLYSLRNLATLRQEIYVGEILEEPVRDSSSYHVSSSYEKISTLKTRPGQRDTAAVNDHFPRVYVQGYQVDIWIRDMVVTQTWHSITPKSILLHSLDGFVFVVPKLYFHPRRPNTLVQGNNNSSETLLAHLPYSPNIPLKAVHQQSEPFFVSGVQQVIFSYPDRLRESCTLVISLGLDWIVQLVAPIGQFDSLPESFPRVELILVLLFSVLCLYVVRKWSRNAYIKARWVVPR</sequence>
<evidence type="ECO:0000256" key="11">
    <source>
        <dbReference type="SAM" id="SignalP"/>
    </source>
</evidence>
<evidence type="ECO:0000256" key="4">
    <source>
        <dbReference type="ARBA" id="ARBA00022692"/>
    </source>
</evidence>
<dbReference type="PANTHER" id="PTHR21573">
    <property type="entry name" value="ER MEMBRANE PROTEIN COMPLEX SUBUNIT 1"/>
    <property type="match status" value="1"/>
</dbReference>
<dbReference type="GO" id="GO:0072546">
    <property type="term" value="C:EMC complex"/>
    <property type="evidence" value="ECO:0007669"/>
    <property type="project" value="InterPro"/>
</dbReference>
<dbReference type="InterPro" id="IPR011678">
    <property type="entry name" value="EMC1_C"/>
</dbReference>
<dbReference type="Pfam" id="PF07774">
    <property type="entry name" value="EMC1_C"/>
    <property type="match status" value="1"/>
</dbReference>
<gene>
    <name evidence="13" type="ORF">GAYE_SCF27MG4629</name>
</gene>
<dbReference type="AlphaFoldDB" id="A0AAV9IH78"/>
<dbReference type="EMBL" id="JANCYU010000043">
    <property type="protein sequence ID" value="KAK4526713.1"/>
    <property type="molecule type" value="Genomic_DNA"/>
</dbReference>
<keyword evidence="5 11" id="KW-0732">Signal</keyword>
<keyword evidence="9" id="KW-0325">Glycoprotein</keyword>
<comment type="similarity">
    <text evidence="2">Belongs to the EMC1 family.</text>
</comment>
<keyword evidence="8 10" id="KW-0472">Membrane</keyword>
<evidence type="ECO:0000256" key="6">
    <source>
        <dbReference type="ARBA" id="ARBA00022824"/>
    </source>
</evidence>
<evidence type="ECO:0000259" key="12">
    <source>
        <dbReference type="Pfam" id="PF07774"/>
    </source>
</evidence>
<evidence type="ECO:0000256" key="3">
    <source>
        <dbReference type="ARBA" id="ARBA00020824"/>
    </source>
</evidence>
<keyword evidence="7 10" id="KW-1133">Transmembrane helix</keyword>
<name>A0AAV9IH78_9RHOD</name>
<proteinExistence type="inferred from homology"/>
<dbReference type="Proteomes" id="UP001300502">
    <property type="component" value="Unassembled WGS sequence"/>
</dbReference>
<protein>
    <recommendedName>
        <fullName evidence="3">ER membrane protein complex subunit 1</fullName>
    </recommendedName>
</protein>
<feature type="transmembrane region" description="Helical" evidence="10">
    <location>
        <begin position="913"/>
        <end position="932"/>
    </location>
</feature>
<dbReference type="GO" id="GO:0034975">
    <property type="term" value="P:protein folding in endoplasmic reticulum"/>
    <property type="evidence" value="ECO:0007669"/>
    <property type="project" value="TreeGrafter"/>
</dbReference>
<evidence type="ECO:0000256" key="5">
    <source>
        <dbReference type="ARBA" id="ARBA00022729"/>
    </source>
</evidence>